<dbReference type="RefSeq" id="WP_184146749.1">
    <property type="nucleotide sequence ID" value="NZ_JACHIK010000024.1"/>
</dbReference>
<dbReference type="EMBL" id="JACHIK010000024">
    <property type="protein sequence ID" value="MBB5044967.1"/>
    <property type="molecule type" value="Genomic_DNA"/>
</dbReference>
<name>A0A7W7YZH2_9HYPH</name>
<feature type="signal peptide" evidence="1">
    <location>
        <begin position="1"/>
        <end position="22"/>
    </location>
</feature>
<dbReference type="Gene3D" id="2.40.160.20">
    <property type="match status" value="1"/>
</dbReference>
<dbReference type="Proteomes" id="UP000535406">
    <property type="component" value="Unassembled WGS sequence"/>
</dbReference>
<sequence length="237" mass="24007">MASRPWIAATVVAAFIPAPALADDTGFFAGLDLSGGAAFGSSGTTDGGAPWAGGGVVGNVKFHGAVGIGGEIGYRFDPALSAFVSYRHSQGGVNWDVDFPAFGIVSGFEGTAVSDAVMANLSYDFALSGDTTLRASAGVGLSFNTLSDVVEKDGASGLFLADIAGHTHVSPAAQLGAGIRHRLTRNAILGLDAALSYNGGFATGTTRSGNLGVTPINPYGIDDVWRANIGASLRFEF</sequence>
<evidence type="ECO:0000256" key="1">
    <source>
        <dbReference type="SAM" id="SignalP"/>
    </source>
</evidence>
<keyword evidence="1" id="KW-0732">Signal</keyword>
<reference evidence="2 3" key="1">
    <citation type="submission" date="2020-08" db="EMBL/GenBank/DDBJ databases">
        <title>Genomic Encyclopedia of Type Strains, Phase IV (KMG-IV): sequencing the most valuable type-strain genomes for metagenomic binning, comparative biology and taxonomic classification.</title>
        <authorList>
            <person name="Goeker M."/>
        </authorList>
    </citation>
    <scope>NUCLEOTIDE SEQUENCE [LARGE SCALE GENOMIC DNA]</scope>
    <source>
        <strain evidence="2 3">DSM 21319</strain>
    </source>
</reference>
<organism evidence="2 3">
    <name type="scientific">Shinella fusca</name>
    <dbReference type="NCBI Taxonomy" id="544480"/>
    <lineage>
        <taxon>Bacteria</taxon>
        <taxon>Pseudomonadati</taxon>
        <taxon>Pseudomonadota</taxon>
        <taxon>Alphaproteobacteria</taxon>
        <taxon>Hyphomicrobiales</taxon>
        <taxon>Rhizobiaceae</taxon>
        <taxon>Shinella</taxon>
    </lineage>
</organism>
<dbReference type="InterPro" id="IPR011250">
    <property type="entry name" value="OMP/PagP_B-barrel"/>
</dbReference>
<comment type="caution">
    <text evidence="2">The sequence shown here is derived from an EMBL/GenBank/DDBJ whole genome shotgun (WGS) entry which is preliminary data.</text>
</comment>
<gene>
    <name evidence="2" type="ORF">HNQ66_004394</name>
</gene>
<evidence type="ECO:0000313" key="2">
    <source>
        <dbReference type="EMBL" id="MBB5044967.1"/>
    </source>
</evidence>
<evidence type="ECO:0008006" key="4">
    <source>
        <dbReference type="Google" id="ProtNLM"/>
    </source>
</evidence>
<keyword evidence="3" id="KW-1185">Reference proteome</keyword>
<dbReference type="SUPFAM" id="SSF56925">
    <property type="entry name" value="OMPA-like"/>
    <property type="match status" value="1"/>
</dbReference>
<proteinExistence type="predicted"/>
<accession>A0A7W7YZH2</accession>
<protein>
    <recommendedName>
        <fullName evidence="4">Outer membrane protein beta-barrel domain-containing protein</fullName>
    </recommendedName>
</protein>
<feature type="chain" id="PRO_5031070763" description="Outer membrane protein beta-barrel domain-containing protein" evidence="1">
    <location>
        <begin position="23"/>
        <end position="237"/>
    </location>
</feature>
<evidence type="ECO:0000313" key="3">
    <source>
        <dbReference type="Proteomes" id="UP000535406"/>
    </source>
</evidence>
<dbReference type="AlphaFoldDB" id="A0A7W7YZH2"/>